<name>A0A7C4GHI0_UNCW3</name>
<reference evidence="1" key="1">
    <citation type="journal article" date="2020" name="mSystems">
        <title>Genome- and Community-Level Interaction Insights into Carbon Utilization and Element Cycling Functions of Hydrothermarchaeota in Hydrothermal Sediment.</title>
        <authorList>
            <person name="Zhou Z."/>
            <person name="Liu Y."/>
            <person name="Xu W."/>
            <person name="Pan J."/>
            <person name="Luo Z.H."/>
            <person name="Li M."/>
        </authorList>
    </citation>
    <scope>NUCLEOTIDE SEQUENCE [LARGE SCALE GENOMIC DNA]</scope>
    <source>
        <strain evidence="1">SpSt-488</strain>
    </source>
</reference>
<comment type="caution">
    <text evidence="1">The sequence shown here is derived from an EMBL/GenBank/DDBJ whole genome shotgun (WGS) entry which is preliminary data.</text>
</comment>
<gene>
    <name evidence="1" type="ORF">ENS41_00290</name>
</gene>
<sequence length="333" mass="37550">MKMNPRSTIRNLRLAAGVVLAAAAVLTAACTGRVSRSLGLLREVSVVTGYQDEVEPLLRRILQREIRTPQPEPEFRLRFGGTDRFAALSRMRLVLVVGTAKDSLIRQILGPRADSLPDGEFGLFRFPNAWAANQWVVVFVAKDRMLLSDGLERYTARIHATLTGVVFDQMTQATYLLGVNRELTDSIGQLGFTIDVPRKWLLRQEHSAERFIYMFGHAPDRSVFVYWQDSVGALSPERVIELRDGLTGRFYNGDSVDRTAVVLDTFEFAGVPALRIRGVWQNRREVIGGPFVSYAFNLQGRFFLLDGLVYAPGEKKLDRLFQVEAILRTFAPR</sequence>
<evidence type="ECO:0000313" key="1">
    <source>
        <dbReference type="EMBL" id="HGK27379.1"/>
    </source>
</evidence>
<protein>
    <submittedName>
        <fullName evidence="1">DUF4837 family protein</fullName>
    </submittedName>
</protein>
<dbReference type="PROSITE" id="PS51257">
    <property type="entry name" value="PROKAR_LIPOPROTEIN"/>
    <property type="match status" value="1"/>
</dbReference>
<dbReference type="Pfam" id="PF16125">
    <property type="entry name" value="DUF4837"/>
    <property type="match status" value="1"/>
</dbReference>
<dbReference type="EMBL" id="DSUT01000008">
    <property type="protein sequence ID" value="HGK27379.1"/>
    <property type="molecule type" value="Genomic_DNA"/>
</dbReference>
<dbReference type="InterPro" id="IPR032286">
    <property type="entry name" value="DUF4837"/>
</dbReference>
<proteinExistence type="predicted"/>
<dbReference type="AlphaFoldDB" id="A0A7C4GHI0"/>
<organism evidence="1">
    <name type="scientific">candidate division WOR-3 bacterium</name>
    <dbReference type="NCBI Taxonomy" id="2052148"/>
    <lineage>
        <taxon>Bacteria</taxon>
        <taxon>Bacteria division WOR-3</taxon>
    </lineage>
</organism>
<accession>A0A7C4GHI0</accession>